<sequence>MADVQIKPRRGFTVVTGIKLMLFAQLGIAVFLAAGDLFSLRFNFQMPTQTPTLERPIAPGDQTRRYRPEQAPVTPYTGPDIGPMAERLQFEKFGETLKLNGQIAPGDAKRFVDYIDGLPSKPKMIELFSPGGSVQDALEIGRRIRADEMNTKIVSGAVCLSACPYLLAAGVDRTVDAEGFVGVHQHYFGQNTVLPAFMAVEDIQRGQGEVMGYLEEMGIDPLIMQPALLTPPDEIYILTPEELVQFNVVGA</sequence>
<dbReference type="Gene3D" id="3.90.226.10">
    <property type="entry name" value="2-enoyl-CoA Hydratase, Chain A, domain 1"/>
    <property type="match status" value="1"/>
</dbReference>
<accession>A0ABX2IRI3</accession>
<comment type="caution">
    <text evidence="3">The sequence shown here is derived from an EMBL/GenBank/DDBJ whole genome shotgun (WGS) entry which is preliminary data.</text>
</comment>
<name>A0ABX2IRI3_9RHOB</name>
<feature type="transmembrane region" description="Helical" evidence="2">
    <location>
        <begin position="12"/>
        <end position="34"/>
    </location>
</feature>
<evidence type="ECO:0000313" key="4">
    <source>
        <dbReference type="Proteomes" id="UP000777935"/>
    </source>
</evidence>
<organism evidence="3 4">
    <name type="scientific">Parasulfitobacter algicola</name>
    <dbReference type="NCBI Taxonomy" id="2614809"/>
    <lineage>
        <taxon>Bacteria</taxon>
        <taxon>Pseudomonadati</taxon>
        <taxon>Pseudomonadota</taxon>
        <taxon>Alphaproteobacteria</taxon>
        <taxon>Rhodobacterales</taxon>
        <taxon>Roseobacteraceae</taxon>
        <taxon>Parasulfitobacter</taxon>
    </lineage>
</organism>
<dbReference type="SUPFAM" id="SSF52096">
    <property type="entry name" value="ClpP/crotonase"/>
    <property type="match status" value="1"/>
</dbReference>
<keyword evidence="2" id="KW-0812">Transmembrane</keyword>
<dbReference type="EMBL" id="JABUFE010000003">
    <property type="protein sequence ID" value="NSX54626.1"/>
    <property type="molecule type" value="Genomic_DNA"/>
</dbReference>
<evidence type="ECO:0000256" key="1">
    <source>
        <dbReference type="SAM" id="MobiDB-lite"/>
    </source>
</evidence>
<reference evidence="3 4" key="1">
    <citation type="submission" date="2020-06" db="EMBL/GenBank/DDBJ databases">
        <title>Sulfitobacter algicola sp. nov., isolated from green algae.</title>
        <authorList>
            <person name="Wang C."/>
        </authorList>
    </citation>
    <scope>NUCLEOTIDE SEQUENCE [LARGE SCALE GENOMIC DNA]</scope>
    <source>
        <strain evidence="3 4">1151</strain>
    </source>
</reference>
<keyword evidence="4" id="KW-1185">Reference proteome</keyword>
<evidence type="ECO:0008006" key="5">
    <source>
        <dbReference type="Google" id="ProtNLM"/>
    </source>
</evidence>
<protein>
    <recommendedName>
        <fullName evidence="5">Periplasmic protein-like protein</fullName>
    </recommendedName>
</protein>
<evidence type="ECO:0000256" key="2">
    <source>
        <dbReference type="SAM" id="Phobius"/>
    </source>
</evidence>
<dbReference type="RefSeq" id="WP_174136838.1">
    <property type="nucleotide sequence ID" value="NZ_JABUFE010000003.1"/>
</dbReference>
<keyword evidence="2" id="KW-0472">Membrane</keyword>
<gene>
    <name evidence="3" type="ORF">HRQ87_07400</name>
</gene>
<keyword evidence="2" id="KW-1133">Transmembrane helix</keyword>
<evidence type="ECO:0000313" key="3">
    <source>
        <dbReference type="EMBL" id="NSX54626.1"/>
    </source>
</evidence>
<feature type="region of interest" description="Disordered" evidence="1">
    <location>
        <begin position="51"/>
        <end position="78"/>
    </location>
</feature>
<proteinExistence type="predicted"/>
<dbReference type="InterPro" id="IPR029045">
    <property type="entry name" value="ClpP/crotonase-like_dom_sf"/>
</dbReference>
<dbReference type="Proteomes" id="UP000777935">
    <property type="component" value="Unassembled WGS sequence"/>
</dbReference>